<organism evidence="1 2">
    <name type="scientific">Thauera chlorobenzoica</name>
    <dbReference type="NCBI Taxonomy" id="96773"/>
    <lineage>
        <taxon>Bacteria</taxon>
        <taxon>Pseudomonadati</taxon>
        <taxon>Pseudomonadota</taxon>
        <taxon>Betaproteobacteria</taxon>
        <taxon>Rhodocyclales</taxon>
        <taxon>Zoogloeaceae</taxon>
        <taxon>Thauera</taxon>
    </lineage>
</organism>
<dbReference type="Pfam" id="PF03009">
    <property type="entry name" value="GDPD"/>
    <property type="match status" value="1"/>
</dbReference>
<keyword evidence="1" id="KW-0378">Hydrolase</keyword>
<dbReference type="Proteomes" id="UP000185739">
    <property type="component" value="Chromosome"/>
</dbReference>
<dbReference type="AlphaFoldDB" id="A0A1H5VGT1"/>
<accession>A0A1H5VGT1</accession>
<proteinExistence type="predicted"/>
<dbReference type="InterPro" id="IPR030395">
    <property type="entry name" value="GP_PDE_dom"/>
</dbReference>
<dbReference type="EC" id="3.1.4.46" evidence="1"/>
<dbReference type="InterPro" id="IPR017946">
    <property type="entry name" value="PLC-like_Pdiesterase_TIM-brl"/>
</dbReference>
<dbReference type="SUPFAM" id="SSF51695">
    <property type="entry name" value="PLC-like phosphodiesterases"/>
    <property type="match status" value="1"/>
</dbReference>
<dbReference type="STRING" id="96773.Tchl_2982"/>
<dbReference type="RefSeq" id="WP_075149105.1">
    <property type="nucleotide sequence ID" value="NZ_CP018839.1"/>
</dbReference>
<dbReference type="PANTHER" id="PTHR46211">
    <property type="entry name" value="GLYCEROPHOSPHORYL DIESTER PHOSPHODIESTERASE"/>
    <property type="match status" value="1"/>
</dbReference>
<protein>
    <submittedName>
        <fullName evidence="1">Glycerophosphoryl diester phosphodiesterase</fullName>
        <ecNumber evidence="1">3.1.4.46</ecNumber>
    </submittedName>
</protein>
<keyword evidence="2" id="KW-1185">Reference proteome</keyword>
<dbReference type="PANTHER" id="PTHR46211:SF1">
    <property type="entry name" value="GLYCEROPHOSPHODIESTER PHOSPHODIESTERASE, CYTOPLASMIC"/>
    <property type="match status" value="1"/>
</dbReference>
<reference evidence="1 2" key="1">
    <citation type="submission" date="2016-12" db="EMBL/GenBank/DDBJ databases">
        <title>Complete genome sequence of Thauera chlorobenzoica, a Betaproteobacterium degrading haloaromatics anaerobically to CO2 and halides.</title>
        <authorList>
            <person name="Goris T."/>
            <person name="Mergelsberg M."/>
            <person name="Boll M."/>
        </authorList>
    </citation>
    <scope>NUCLEOTIDE SEQUENCE [LARGE SCALE GENOMIC DNA]</scope>
    <source>
        <strain evidence="1 2">3CB1</strain>
    </source>
</reference>
<dbReference type="PROSITE" id="PS51704">
    <property type="entry name" value="GP_PDE"/>
    <property type="match status" value="1"/>
</dbReference>
<dbReference type="EMBL" id="CP018839">
    <property type="protein sequence ID" value="APR05797.1"/>
    <property type="molecule type" value="Genomic_DNA"/>
</dbReference>
<dbReference type="KEGG" id="tcl:Tchl_2982"/>
<dbReference type="GO" id="GO:0006629">
    <property type="term" value="P:lipid metabolic process"/>
    <property type="evidence" value="ECO:0007669"/>
    <property type="project" value="InterPro"/>
</dbReference>
<evidence type="ECO:0000313" key="1">
    <source>
        <dbReference type="EMBL" id="APR05797.1"/>
    </source>
</evidence>
<dbReference type="NCBIfam" id="NF006989">
    <property type="entry name" value="PRK09454.1"/>
    <property type="match status" value="1"/>
</dbReference>
<dbReference type="Gene3D" id="3.20.20.190">
    <property type="entry name" value="Phosphatidylinositol (PI) phosphodiesterase"/>
    <property type="match status" value="1"/>
</dbReference>
<dbReference type="OrthoDB" id="9795622at2"/>
<dbReference type="GO" id="GO:0008889">
    <property type="term" value="F:glycerophosphodiester phosphodiesterase activity"/>
    <property type="evidence" value="ECO:0007669"/>
    <property type="project" value="UniProtKB-EC"/>
</dbReference>
<sequence>MSLAGAGFPGPVPPPAPGDWPYPRWIAHRGAGTLAPENTLAAFALGHAHGYRMFECDVRLSADGQPFLLHDDRLERTTEGQGEAVDQRWAELARLDAGSWHSPRYAGERLPSLADVVEFCRQQECALNVELKPAPGDEARTGREVAAALTRSWTRALPPLLSSFSVAALEAAAGVAPQLPRGLLLEAFSDEGLGLARRLGCVALICEQRAWDGSTVRQARAAGLRLLAYTVNEDGDAARLLALGLDGLITDRIDHFPPCPVA</sequence>
<evidence type="ECO:0000313" key="2">
    <source>
        <dbReference type="Proteomes" id="UP000185739"/>
    </source>
</evidence>
<gene>
    <name evidence="1" type="ORF">Tchl_2982</name>
</gene>
<name>A0A1H5VGT1_9RHOO</name>